<feature type="repeat" description="WD" evidence="3">
    <location>
        <begin position="178"/>
        <end position="219"/>
    </location>
</feature>
<dbReference type="InterPro" id="IPR001680">
    <property type="entry name" value="WD40_rpt"/>
</dbReference>
<protein>
    <recommendedName>
        <fullName evidence="7">WD40 repeat-like protein</fullName>
    </recommendedName>
</protein>
<feature type="repeat" description="WD" evidence="3">
    <location>
        <begin position="266"/>
        <end position="301"/>
    </location>
</feature>
<dbReference type="PROSITE" id="PS00678">
    <property type="entry name" value="WD_REPEATS_1"/>
    <property type="match status" value="3"/>
</dbReference>
<dbReference type="InterPro" id="IPR036322">
    <property type="entry name" value="WD40_repeat_dom_sf"/>
</dbReference>
<dbReference type="PANTHER" id="PTHR19848:SF8">
    <property type="entry name" value="F-BOX AND WD REPEAT DOMAIN CONTAINING 7"/>
    <property type="match status" value="1"/>
</dbReference>
<accession>A0A9P6ATK8</accession>
<evidence type="ECO:0000313" key="5">
    <source>
        <dbReference type="EMBL" id="KAF9511707.1"/>
    </source>
</evidence>
<feature type="repeat" description="WD" evidence="3">
    <location>
        <begin position="231"/>
        <end position="265"/>
    </location>
</feature>
<dbReference type="OrthoDB" id="17410at2759"/>
<evidence type="ECO:0000256" key="1">
    <source>
        <dbReference type="ARBA" id="ARBA00022574"/>
    </source>
</evidence>
<dbReference type="PRINTS" id="PR00320">
    <property type="entry name" value="GPROTEINBRPT"/>
</dbReference>
<keyword evidence="1 3" id="KW-0853">WD repeat</keyword>
<name>A0A9P6ATK8_9AGAM</name>
<dbReference type="PANTHER" id="PTHR19848">
    <property type="entry name" value="WD40 REPEAT PROTEIN"/>
    <property type="match status" value="1"/>
</dbReference>
<keyword evidence="2" id="KW-0677">Repeat</keyword>
<feature type="compositionally biased region" description="Polar residues" evidence="4">
    <location>
        <begin position="32"/>
        <end position="51"/>
    </location>
</feature>
<evidence type="ECO:0000256" key="2">
    <source>
        <dbReference type="ARBA" id="ARBA00022737"/>
    </source>
</evidence>
<gene>
    <name evidence="5" type="ORF">BS47DRAFT_1318798</name>
</gene>
<reference evidence="5" key="1">
    <citation type="journal article" date="2020" name="Nat. Commun.">
        <title>Large-scale genome sequencing of mycorrhizal fungi provides insights into the early evolution of symbiotic traits.</title>
        <authorList>
            <person name="Miyauchi S."/>
            <person name="Kiss E."/>
            <person name="Kuo A."/>
            <person name="Drula E."/>
            <person name="Kohler A."/>
            <person name="Sanchez-Garcia M."/>
            <person name="Morin E."/>
            <person name="Andreopoulos B."/>
            <person name="Barry K.W."/>
            <person name="Bonito G."/>
            <person name="Buee M."/>
            <person name="Carver A."/>
            <person name="Chen C."/>
            <person name="Cichocki N."/>
            <person name="Clum A."/>
            <person name="Culley D."/>
            <person name="Crous P.W."/>
            <person name="Fauchery L."/>
            <person name="Girlanda M."/>
            <person name="Hayes R.D."/>
            <person name="Keri Z."/>
            <person name="LaButti K."/>
            <person name="Lipzen A."/>
            <person name="Lombard V."/>
            <person name="Magnuson J."/>
            <person name="Maillard F."/>
            <person name="Murat C."/>
            <person name="Nolan M."/>
            <person name="Ohm R.A."/>
            <person name="Pangilinan J."/>
            <person name="Pereira M.F."/>
            <person name="Perotto S."/>
            <person name="Peter M."/>
            <person name="Pfister S."/>
            <person name="Riley R."/>
            <person name="Sitrit Y."/>
            <person name="Stielow J.B."/>
            <person name="Szollosi G."/>
            <person name="Zifcakova L."/>
            <person name="Stursova M."/>
            <person name="Spatafora J.W."/>
            <person name="Tedersoo L."/>
            <person name="Vaario L.M."/>
            <person name="Yamada A."/>
            <person name="Yan M."/>
            <person name="Wang P."/>
            <person name="Xu J."/>
            <person name="Bruns T."/>
            <person name="Baldrian P."/>
            <person name="Vilgalys R."/>
            <person name="Dunand C."/>
            <person name="Henrissat B."/>
            <person name="Grigoriev I.V."/>
            <person name="Hibbett D."/>
            <person name="Nagy L.G."/>
            <person name="Martin F.M."/>
        </authorList>
    </citation>
    <scope>NUCLEOTIDE SEQUENCE</scope>
    <source>
        <strain evidence="5">UP504</strain>
    </source>
</reference>
<dbReference type="InterPro" id="IPR019775">
    <property type="entry name" value="WD40_repeat_CS"/>
</dbReference>
<evidence type="ECO:0000256" key="3">
    <source>
        <dbReference type="PROSITE-ProRule" id="PRU00221"/>
    </source>
</evidence>
<dbReference type="AlphaFoldDB" id="A0A9P6ATK8"/>
<dbReference type="EMBL" id="MU128997">
    <property type="protein sequence ID" value="KAF9511707.1"/>
    <property type="molecule type" value="Genomic_DNA"/>
</dbReference>
<keyword evidence="6" id="KW-1185">Reference proteome</keyword>
<dbReference type="InterPro" id="IPR020472">
    <property type="entry name" value="WD40_PAC1"/>
</dbReference>
<dbReference type="CDD" id="cd00200">
    <property type="entry name" value="WD40"/>
    <property type="match status" value="1"/>
</dbReference>
<feature type="repeat" description="WD" evidence="3">
    <location>
        <begin position="343"/>
        <end position="375"/>
    </location>
</feature>
<dbReference type="Gene3D" id="2.130.10.10">
    <property type="entry name" value="YVTN repeat-like/Quinoprotein amine dehydrogenase"/>
    <property type="match status" value="1"/>
</dbReference>
<feature type="repeat" description="WD" evidence="3">
    <location>
        <begin position="143"/>
        <end position="177"/>
    </location>
</feature>
<dbReference type="PROSITE" id="PS50082">
    <property type="entry name" value="WD_REPEATS_2"/>
    <property type="match status" value="6"/>
</dbReference>
<organism evidence="5 6">
    <name type="scientific">Hydnum rufescens UP504</name>
    <dbReference type="NCBI Taxonomy" id="1448309"/>
    <lineage>
        <taxon>Eukaryota</taxon>
        <taxon>Fungi</taxon>
        <taxon>Dikarya</taxon>
        <taxon>Basidiomycota</taxon>
        <taxon>Agaricomycotina</taxon>
        <taxon>Agaricomycetes</taxon>
        <taxon>Cantharellales</taxon>
        <taxon>Hydnaceae</taxon>
        <taxon>Hydnum</taxon>
    </lineage>
</organism>
<comment type="caution">
    <text evidence="5">The sequence shown here is derived from an EMBL/GenBank/DDBJ whole genome shotgun (WGS) entry which is preliminary data.</text>
</comment>
<dbReference type="Proteomes" id="UP000886523">
    <property type="component" value="Unassembled WGS sequence"/>
</dbReference>
<dbReference type="PROSITE" id="PS50294">
    <property type="entry name" value="WD_REPEATS_REGION"/>
    <property type="match status" value="6"/>
</dbReference>
<dbReference type="InterPro" id="IPR015943">
    <property type="entry name" value="WD40/YVTN_repeat-like_dom_sf"/>
</dbReference>
<evidence type="ECO:0000313" key="6">
    <source>
        <dbReference type="Proteomes" id="UP000886523"/>
    </source>
</evidence>
<feature type="region of interest" description="Disordered" evidence="4">
    <location>
        <begin position="1"/>
        <end position="59"/>
    </location>
</feature>
<sequence length="424" mass="45693">MENTAHSDASTPPLHTTQPPRDFVSDPPPQPTMQAYSPATNEITRGGSNPLNDLKPDRVPPELKKVGSDWWAIFNPNVPRVLDVNLNLTLIHESVVCCVRFSPDGKYLATGAKRTTQIYDVKTGAIRCVLEDEGASKTDDLYIRSVCFSPDGKYLATALEDKKIRVWDIAKREIRIAFEGHTDDIYSLDFSRDGKFIVSGSADRTARIWDVATGTCKTLAITEPETTDACLTSVAISPDGRFVAAGSLDMLVRIWDIASGALVERLKGHKDSVYSVAFHPDGRGLVSGSLDKSLKYWDITSVLKEPTQTVVGLSESSTVASNSVPIVGAEEGGEMGSTCAVAFTGHTDYVLTVAVSPDGAWVASGSKDTGVQFWNPADAQAQVILHGHKNSVISIDLSPTGGVLASGSGDWFVRVWSYTTINQS</sequence>
<feature type="repeat" description="WD" evidence="3">
    <location>
        <begin position="385"/>
        <end position="424"/>
    </location>
</feature>
<dbReference type="SUPFAM" id="SSF50978">
    <property type="entry name" value="WD40 repeat-like"/>
    <property type="match status" value="1"/>
</dbReference>
<evidence type="ECO:0000256" key="4">
    <source>
        <dbReference type="SAM" id="MobiDB-lite"/>
    </source>
</evidence>
<proteinExistence type="predicted"/>
<evidence type="ECO:0008006" key="7">
    <source>
        <dbReference type="Google" id="ProtNLM"/>
    </source>
</evidence>
<feature type="compositionally biased region" description="Polar residues" evidence="4">
    <location>
        <begin position="1"/>
        <end position="19"/>
    </location>
</feature>
<dbReference type="SMART" id="SM00320">
    <property type="entry name" value="WD40"/>
    <property type="match status" value="7"/>
</dbReference>
<dbReference type="Pfam" id="PF00400">
    <property type="entry name" value="WD40"/>
    <property type="match status" value="7"/>
</dbReference>